<organism evidence="4 5">
    <name type="scientific">Penicillium steckii</name>
    <dbReference type="NCBI Taxonomy" id="303698"/>
    <lineage>
        <taxon>Eukaryota</taxon>
        <taxon>Fungi</taxon>
        <taxon>Dikarya</taxon>
        <taxon>Ascomycota</taxon>
        <taxon>Pezizomycotina</taxon>
        <taxon>Eurotiomycetes</taxon>
        <taxon>Eurotiomycetidae</taxon>
        <taxon>Eurotiales</taxon>
        <taxon>Aspergillaceae</taxon>
        <taxon>Penicillium</taxon>
    </lineage>
</organism>
<dbReference type="Pfam" id="PF07923">
    <property type="entry name" value="N1221"/>
    <property type="match status" value="1"/>
</dbReference>
<feature type="region of interest" description="Disordered" evidence="1">
    <location>
        <begin position="830"/>
        <end position="878"/>
    </location>
</feature>
<dbReference type="STRING" id="303698.A0A1V6T6F4"/>
<sequence>MFGGFGWATPRINRGSGDLKIVSILQSPCAAKNPPYRRPPLMDIPPTNTDAAMTEHHIVKADEMDQTGTDISPVSDDQLMEEVAEGLRQEQAEQAAPSSEPTQPQKAPKRPELRRESSAPPPPLQPPPPAPVQQNADPPTDSLSLAQLRRLVQEMPKIEQPAYAFEYTDAQSFPDEIEEWFQYNEFDRVILVGMKSTFNRQWSDFSLKYASETPELSWIDASESLRRNFIRESLDKTRHPDISVRLEALENVCYTVTGVWGSTGGRVAPDFPDSPDAKATAETPRSKSLQIEWIEENVSLVQQCDGISVLVERLSQIFDKSRASFGPDPDGIEFERLSAGDIAAPEREANLLLTCLYFVIEVGRRQEAQDPRHTLIRDSLSESQPCLLVTIVEIIARLRWDESANIPLTRIILLLWKTLLLIFGGSERLKRAKEVLEPKFERDENSTNRRTPFLTASPLDYHTFRQEITSKYPAYNPPPPLVPLELDNNSILPPLPQHPHKAAAPFCGVGPSVASGNGSILQQSVHIATPAPSPPPSPIGPGGKAGKKQNYQTNQNFPLMYPPLDDTSNRIGGKGTTERQDVLVGKRWEGSDVPASIIEAGRLFSTHVKMTRAMQQLWDERENFMKYDRGWNHEQPSRVPDYSWTNDLEEDIGHLDLNEQSSQAEPEIPKEEVDDPDIQRRLDAVEGFYSHTLAHLQSITIVFLKIILTNVSAVVNQANASNSQSMVNGHGINGSESFMNELSIDELDNLRLREITGKAVSGTLLLMLKWFKRSHILKFEYMTQLLLDSNYLPLILKMFAHQDVDQAVAQKNDREELSFFHFCSDHSDYPVEAEDTNGGDTESEDEAVPPPISRNRPNPLGPTSARGLSPEDSIADVLEGPTRPEVDELGYPTAPLPKEPITVFSFRNFFSAINYLHIMQKITRDKAHRCLLLVQYKSSTILRKGLKIPDPHLRFYTLKLFKSQVPYCGRKWRQSNMRVITAIYLYCRPELRDDWLAGSDVDAEVEEALPLEQALRGLTHWWHLRRYTDIMGGPEGASMMEEERDFFVRELESMDWVSEDMAEEGDVGNHAMNGTEWDGGLQVEGWA</sequence>
<gene>
    <name evidence="4" type="ORF">PENSTE_c011G03268</name>
</gene>
<feature type="domain" description="Far11/STRP N-terminal" evidence="2">
    <location>
        <begin position="160"/>
        <end position="488"/>
    </location>
</feature>
<evidence type="ECO:0000313" key="4">
    <source>
        <dbReference type="EMBL" id="OQE21965.1"/>
    </source>
</evidence>
<dbReference type="PANTHER" id="PTHR13239:SF4">
    <property type="entry name" value="AT25231P"/>
    <property type="match status" value="1"/>
</dbReference>
<name>A0A1V6T6F4_9EURO</name>
<feature type="compositionally biased region" description="Pro residues" evidence="1">
    <location>
        <begin position="119"/>
        <end position="131"/>
    </location>
</feature>
<evidence type="ECO:0000259" key="3">
    <source>
        <dbReference type="SMART" id="SM01293"/>
    </source>
</evidence>
<dbReference type="GO" id="GO:0007010">
    <property type="term" value="P:cytoskeleton organization"/>
    <property type="evidence" value="ECO:0007669"/>
    <property type="project" value="TreeGrafter"/>
</dbReference>
<dbReference type="PANTHER" id="PTHR13239">
    <property type="entry name" value="PROTEIN REQUIRED FOR HYPHAL ANASTOMOSIS HAM-2"/>
    <property type="match status" value="1"/>
</dbReference>
<feature type="compositionally biased region" description="Polar residues" evidence="1">
    <location>
        <begin position="96"/>
        <end position="105"/>
    </location>
</feature>
<dbReference type="Proteomes" id="UP000191285">
    <property type="component" value="Unassembled WGS sequence"/>
</dbReference>
<feature type="domain" description="Far11/STRP C-terminal" evidence="3">
    <location>
        <begin position="594"/>
        <end position="1051"/>
    </location>
</feature>
<feature type="region of interest" description="Disordered" evidence="1">
    <location>
        <begin position="530"/>
        <end position="550"/>
    </location>
</feature>
<dbReference type="Pfam" id="PF11882">
    <property type="entry name" value="DUF3402"/>
    <property type="match status" value="1"/>
</dbReference>
<dbReference type="AlphaFoldDB" id="A0A1V6T6F4"/>
<evidence type="ECO:0000313" key="5">
    <source>
        <dbReference type="Proteomes" id="UP000191285"/>
    </source>
</evidence>
<dbReference type="OrthoDB" id="18234at2759"/>
<comment type="caution">
    <text evidence="4">The sequence shown here is derived from an EMBL/GenBank/DDBJ whole genome shotgun (WGS) entry which is preliminary data.</text>
</comment>
<dbReference type="InterPro" id="IPR040185">
    <property type="entry name" value="Far11/STRP"/>
</dbReference>
<keyword evidence="5" id="KW-1185">Reference proteome</keyword>
<evidence type="ECO:0008006" key="6">
    <source>
        <dbReference type="Google" id="ProtNLM"/>
    </source>
</evidence>
<dbReference type="GO" id="GO:0005829">
    <property type="term" value="C:cytosol"/>
    <property type="evidence" value="ECO:0007669"/>
    <property type="project" value="TreeGrafter"/>
</dbReference>
<dbReference type="InterPro" id="IPR021819">
    <property type="entry name" value="Far11/STRP_C"/>
</dbReference>
<evidence type="ECO:0000259" key="2">
    <source>
        <dbReference type="SMART" id="SM01292"/>
    </source>
</evidence>
<dbReference type="InterPro" id="IPR012486">
    <property type="entry name" value="Far11/STRP_N"/>
</dbReference>
<proteinExistence type="predicted"/>
<feature type="region of interest" description="Disordered" evidence="1">
    <location>
        <begin position="30"/>
        <end position="49"/>
    </location>
</feature>
<dbReference type="SMART" id="SM01292">
    <property type="entry name" value="N1221"/>
    <property type="match status" value="1"/>
</dbReference>
<feature type="region of interest" description="Disordered" evidence="1">
    <location>
        <begin position="84"/>
        <end position="141"/>
    </location>
</feature>
<protein>
    <recommendedName>
        <fullName evidence="6">Far11/STRP C-terminal domain-containing protein</fullName>
    </recommendedName>
</protein>
<feature type="compositionally biased region" description="Acidic residues" evidence="1">
    <location>
        <begin position="831"/>
        <end position="847"/>
    </location>
</feature>
<reference evidence="5" key="1">
    <citation type="journal article" date="2017" name="Nat. Microbiol.">
        <title>Global analysis of biosynthetic gene clusters reveals vast potential of secondary metabolite production in Penicillium species.</title>
        <authorList>
            <person name="Nielsen J.C."/>
            <person name="Grijseels S."/>
            <person name="Prigent S."/>
            <person name="Ji B."/>
            <person name="Dainat J."/>
            <person name="Nielsen K.F."/>
            <person name="Frisvad J.C."/>
            <person name="Workman M."/>
            <person name="Nielsen J."/>
        </authorList>
    </citation>
    <scope>NUCLEOTIDE SEQUENCE [LARGE SCALE GENOMIC DNA]</scope>
    <source>
        <strain evidence="5">IBT 24891</strain>
    </source>
</reference>
<dbReference type="EMBL" id="MLKD01000011">
    <property type="protein sequence ID" value="OQE21965.1"/>
    <property type="molecule type" value="Genomic_DNA"/>
</dbReference>
<evidence type="ECO:0000256" key="1">
    <source>
        <dbReference type="SAM" id="MobiDB-lite"/>
    </source>
</evidence>
<dbReference type="SMART" id="SM01293">
    <property type="entry name" value="DUF3402"/>
    <property type="match status" value="1"/>
</dbReference>
<accession>A0A1V6T6F4</accession>